<feature type="compositionally biased region" description="Polar residues" evidence="1">
    <location>
        <begin position="57"/>
        <end position="67"/>
    </location>
</feature>
<feature type="region of interest" description="Disordered" evidence="1">
    <location>
        <begin position="1"/>
        <end position="154"/>
    </location>
</feature>
<feature type="compositionally biased region" description="Low complexity" evidence="1">
    <location>
        <begin position="363"/>
        <end position="376"/>
    </location>
</feature>
<reference evidence="2 3" key="1">
    <citation type="journal article" date="2018" name="Mol. Biol. Evol.">
        <title>Broad Genomic Sampling Reveals a Smut Pathogenic Ancestry of the Fungal Clade Ustilaginomycotina.</title>
        <authorList>
            <person name="Kijpornyongpan T."/>
            <person name="Mondo S.J."/>
            <person name="Barry K."/>
            <person name="Sandor L."/>
            <person name="Lee J."/>
            <person name="Lipzen A."/>
            <person name="Pangilinan J."/>
            <person name="LaButti K."/>
            <person name="Hainaut M."/>
            <person name="Henrissat B."/>
            <person name="Grigoriev I.V."/>
            <person name="Spatafora J.W."/>
            <person name="Aime M.C."/>
        </authorList>
    </citation>
    <scope>NUCLEOTIDE SEQUENCE [LARGE SCALE GENOMIC DNA]</scope>
    <source>
        <strain evidence="2 3">MCA 3882</strain>
    </source>
</reference>
<name>A0A316VRC3_9BASI</name>
<feature type="compositionally biased region" description="Basic and acidic residues" evidence="1">
    <location>
        <begin position="23"/>
        <end position="35"/>
    </location>
</feature>
<feature type="region of interest" description="Disordered" evidence="1">
    <location>
        <begin position="414"/>
        <end position="446"/>
    </location>
</feature>
<feature type="region of interest" description="Disordered" evidence="1">
    <location>
        <begin position="568"/>
        <end position="596"/>
    </location>
</feature>
<feature type="compositionally biased region" description="Polar residues" evidence="1">
    <location>
        <begin position="582"/>
        <end position="596"/>
    </location>
</feature>
<dbReference type="AlphaFoldDB" id="A0A316VRC3"/>
<evidence type="ECO:0000313" key="3">
    <source>
        <dbReference type="Proteomes" id="UP000245771"/>
    </source>
</evidence>
<dbReference type="EMBL" id="KZ819602">
    <property type="protein sequence ID" value="PWN38045.1"/>
    <property type="molecule type" value="Genomic_DNA"/>
</dbReference>
<proteinExistence type="predicted"/>
<sequence length="596" mass="64654">MIKMYAARAPRERSRSDYGSPTRTEKEKKEIENGDKQNSPSRFKMGGLGALGAKMRSYTSNNSQTIPSHRPDPQRSQSSNERMPKRSFSGLSSHLNLAKYADANKSQEELKKERRGSRFFSPFSASMKKTGSTSKKDRPSSSIDSSSLENAREGSLHQYDIASVDTSEDDAKVFADWKAGKRIEDTLCIHPQDGSHVSSATAYLSNDLATQDANAVEDIANNATVPEARSRKSFVGALRRRLSRTDLIDSPNVDVQDEGQSKGFKEGSSSQNESGQAPSTFNLRSFRNVRGSSIYSQEIAFPNNERTRSRTASVYSTEDIPKPSFGAAGESFSNSRRGSIITASGPLTAVPDHIQANRITVNTSSLATSPSASKPTSPRPESRRMSTAGGGTMTAGLFLRNAARSRPDLTCAVDDEPGSPLAPLSPLLPGGGNANGRNRTSSIGGTPYRPLTPLGQGACSPGEELALLEADLARAKTNSSIMYLAQLEEEQAAIKRRQQRRSRQYSSSGLAESPVISTPPNDSYFPAFGRGVGEHLVRSTDEYSRQSQSSRPPQTLFERLVQLEKDALQQESRNGLGLQPDGQVTNTNRSTSPISR</sequence>
<evidence type="ECO:0000256" key="1">
    <source>
        <dbReference type="SAM" id="MobiDB-lite"/>
    </source>
</evidence>
<evidence type="ECO:0000313" key="2">
    <source>
        <dbReference type="EMBL" id="PWN38045.1"/>
    </source>
</evidence>
<organism evidence="2 3">
    <name type="scientific">Meira miltonrushii</name>
    <dbReference type="NCBI Taxonomy" id="1280837"/>
    <lineage>
        <taxon>Eukaryota</taxon>
        <taxon>Fungi</taxon>
        <taxon>Dikarya</taxon>
        <taxon>Basidiomycota</taxon>
        <taxon>Ustilaginomycotina</taxon>
        <taxon>Exobasidiomycetes</taxon>
        <taxon>Exobasidiales</taxon>
        <taxon>Brachybasidiaceae</taxon>
        <taxon>Meira</taxon>
    </lineage>
</organism>
<protein>
    <submittedName>
        <fullName evidence="2">Uncharacterized protein</fullName>
    </submittedName>
</protein>
<accession>A0A316VRC3</accession>
<feature type="compositionally biased region" description="Polar residues" evidence="1">
    <location>
        <begin position="267"/>
        <end position="282"/>
    </location>
</feature>
<dbReference type="Proteomes" id="UP000245771">
    <property type="component" value="Unassembled WGS sequence"/>
</dbReference>
<feature type="region of interest" description="Disordered" evidence="1">
    <location>
        <begin position="494"/>
        <end position="529"/>
    </location>
</feature>
<dbReference type="OrthoDB" id="10462954at2759"/>
<feature type="compositionally biased region" description="Low complexity" evidence="1">
    <location>
        <begin position="418"/>
        <end position="428"/>
    </location>
</feature>
<dbReference type="RefSeq" id="XP_025358347.1">
    <property type="nucleotide sequence ID" value="XM_025502032.1"/>
</dbReference>
<dbReference type="InParanoid" id="A0A316VRC3"/>
<feature type="compositionally biased region" description="Basic residues" evidence="1">
    <location>
        <begin position="494"/>
        <end position="503"/>
    </location>
</feature>
<feature type="region of interest" description="Disordered" evidence="1">
    <location>
        <begin position="538"/>
        <end position="557"/>
    </location>
</feature>
<feature type="region of interest" description="Disordered" evidence="1">
    <location>
        <begin position="306"/>
        <end position="333"/>
    </location>
</feature>
<feature type="compositionally biased region" description="Polar residues" evidence="1">
    <location>
        <begin position="123"/>
        <end position="133"/>
    </location>
</feature>
<feature type="compositionally biased region" description="Low complexity" evidence="1">
    <location>
        <begin position="545"/>
        <end position="554"/>
    </location>
</feature>
<gene>
    <name evidence="2" type="ORF">FA14DRAFT_22429</name>
</gene>
<feature type="region of interest" description="Disordered" evidence="1">
    <location>
        <begin position="249"/>
        <end position="282"/>
    </location>
</feature>
<feature type="region of interest" description="Disordered" evidence="1">
    <location>
        <begin position="361"/>
        <end position="393"/>
    </location>
</feature>
<dbReference type="GeneID" id="37023813"/>
<keyword evidence="3" id="KW-1185">Reference proteome</keyword>